<evidence type="ECO:0000313" key="1">
    <source>
        <dbReference type="EMBL" id="MBK6006572.1"/>
    </source>
</evidence>
<accession>A0A934WMV6</accession>
<reference evidence="1" key="2">
    <citation type="submission" date="2021-01" db="EMBL/GenBank/DDBJ databases">
        <authorList>
            <person name="Kang M."/>
        </authorList>
    </citation>
    <scope>NUCLEOTIDE SEQUENCE</scope>
    <source>
        <strain evidence="1">KACC 17527</strain>
    </source>
</reference>
<sequence length="68" mass="7712">MMRASRPHEQRPRLMPEGRRWGFGAHSLVPYLTAALSARPGDDALLASIRNPVFTEMDRALRALPQRD</sequence>
<dbReference type="RefSeq" id="WP_201170231.1">
    <property type="nucleotide sequence ID" value="NZ_JAEPWM010000003.1"/>
</dbReference>
<dbReference type="EMBL" id="JAEPWM010000003">
    <property type="protein sequence ID" value="MBK6006572.1"/>
    <property type="molecule type" value="Genomic_DNA"/>
</dbReference>
<gene>
    <name evidence="1" type="ORF">JJB11_10755</name>
</gene>
<dbReference type="AlphaFoldDB" id="A0A934WMV6"/>
<reference evidence="1" key="1">
    <citation type="journal article" date="2012" name="J. Microbiol. Biotechnol.">
        <title>Ramlibacter ginsenosidimutans sp. nov., with ginsenoside-converting activity.</title>
        <authorList>
            <person name="Wang L."/>
            <person name="An D.S."/>
            <person name="Kim S.G."/>
            <person name="Jin F.X."/>
            <person name="Kim S.C."/>
            <person name="Lee S.T."/>
            <person name="Im W.T."/>
        </authorList>
    </citation>
    <scope>NUCLEOTIDE SEQUENCE</scope>
    <source>
        <strain evidence="1">KACC 17527</strain>
    </source>
</reference>
<dbReference type="Proteomes" id="UP000630528">
    <property type="component" value="Unassembled WGS sequence"/>
</dbReference>
<organism evidence="1 2">
    <name type="scientific">Ramlibacter ginsenosidimutans</name>
    <dbReference type="NCBI Taxonomy" id="502333"/>
    <lineage>
        <taxon>Bacteria</taxon>
        <taxon>Pseudomonadati</taxon>
        <taxon>Pseudomonadota</taxon>
        <taxon>Betaproteobacteria</taxon>
        <taxon>Burkholderiales</taxon>
        <taxon>Comamonadaceae</taxon>
        <taxon>Ramlibacter</taxon>
    </lineage>
</organism>
<proteinExistence type="predicted"/>
<comment type="caution">
    <text evidence="1">The sequence shown here is derived from an EMBL/GenBank/DDBJ whole genome shotgun (WGS) entry which is preliminary data.</text>
</comment>
<name>A0A934WMV6_9BURK</name>
<keyword evidence="2" id="KW-1185">Reference proteome</keyword>
<evidence type="ECO:0000313" key="2">
    <source>
        <dbReference type="Proteomes" id="UP000630528"/>
    </source>
</evidence>
<protein>
    <submittedName>
        <fullName evidence="1">Uncharacterized protein</fullName>
    </submittedName>
</protein>